<dbReference type="EMBL" id="JBHSXM010000001">
    <property type="protein sequence ID" value="MFC6837060.1"/>
    <property type="molecule type" value="Genomic_DNA"/>
</dbReference>
<gene>
    <name evidence="2" type="ORF">ACFQHK_11145</name>
</gene>
<dbReference type="Pfam" id="PF12850">
    <property type="entry name" value="Metallophos_2"/>
    <property type="match status" value="1"/>
</dbReference>
<proteinExistence type="predicted"/>
<dbReference type="SUPFAM" id="SSF56300">
    <property type="entry name" value="Metallo-dependent phosphatases"/>
    <property type="match status" value="1"/>
</dbReference>
<sequence length="168" mass="18447">MRVGLLADVHHDRVLAAGATFESAAAGAGLDHARAVLNRSHVEWLGALPATLRAFDGRVRVVHGHPDDPDRYVYPDLFSAALLGEERVLVTGHTHVQGVRRFPEGVVVNPGSVGQPRDGDPRAAYAVLDLDRERVDLRRVTYDVDRVRRDVRRAGLPESVAGRLERGR</sequence>
<accession>A0ABD5U943</accession>
<dbReference type="Gene3D" id="3.60.21.10">
    <property type="match status" value="1"/>
</dbReference>
<keyword evidence="3" id="KW-1185">Reference proteome</keyword>
<name>A0ABD5U943_9EURY</name>
<evidence type="ECO:0000313" key="2">
    <source>
        <dbReference type="EMBL" id="MFC6837060.1"/>
    </source>
</evidence>
<dbReference type="InterPro" id="IPR029052">
    <property type="entry name" value="Metallo-depent_PP-like"/>
</dbReference>
<dbReference type="Proteomes" id="UP001596406">
    <property type="component" value="Unassembled WGS sequence"/>
</dbReference>
<dbReference type="AlphaFoldDB" id="A0ABD5U943"/>
<protein>
    <submittedName>
        <fullName evidence="2">Metallophosphoesterase family protein</fullName>
    </submittedName>
</protein>
<dbReference type="InterPro" id="IPR024654">
    <property type="entry name" value="Calcineurin-like_PHP_lpxH"/>
</dbReference>
<comment type="caution">
    <text evidence="2">The sequence shown here is derived from an EMBL/GenBank/DDBJ whole genome shotgun (WGS) entry which is preliminary data.</text>
</comment>
<evidence type="ECO:0000313" key="3">
    <source>
        <dbReference type="Proteomes" id="UP001596406"/>
    </source>
</evidence>
<feature type="domain" description="Calcineurin-like phosphoesterase" evidence="1">
    <location>
        <begin position="51"/>
        <end position="132"/>
    </location>
</feature>
<organism evidence="2 3">
    <name type="scientific">Halomarina ordinaria</name>
    <dbReference type="NCBI Taxonomy" id="3033939"/>
    <lineage>
        <taxon>Archaea</taxon>
        <taxon>Methanobacteriati</taxon>
        <taxon>Methanobacteriota</taxon>
        <taxon>Stenosarchaea group</taxon>
        <taxon>Halobacteria</taxon>
        <taxon>Halobacteriales</taxon>
        <taxon>Natronomonadaceae</taxon>
        <taxon>Halomarina</taxon>
    </lineage>
</organism>
<reference evidence="2 3" key="1">
    <citation type="journal article" date="2019" name="Int. J. Syst. Evol. Microbiol.">
        <title>The Global Catalogue of Microorganisms (GCM) 10K type strain sequencing project: providing services to taxonomists for standard genome sequencing and annotation.</title>
        <authorList>
            <consortium name="The Broad Institute Genomics Platform"/>
            <consortium name="The Broad Institute Genome Sequencing Center for Infectious Disease"/>
            <person name="Wu L."/>
            <person name="Ma J."/>
        </authorList>
    </citation>
    <scope>NUCLEOTIDE SEQUENCE [LARGE SCALE GENOMIC DNA]</scope>
    <source>
        <strain evidence="2 3">PSRA2</strain>
    </source>
</reference>
<evidence type="ECO:0000259" key="1">
    <source>
        <dbReference type="Pfam" id="PF12850"/>
    </source>
</evidence>
<dbReference type="RefSeq" id="WP_304448730.1">
    <property type="nucleotide sequence ID" value="NZ_JARRAH010000001.1"/>
</dbReference>